<evidence type="ECO:0000313" key="4">
    <source>
        <dbReference type="EMBL" id="CAD9348344.1"/>
    </source>
</evidence>
<keyword evidence="2" id="KW-0472">Membrane</keyword>
<name>A0A6U3U744_9STRA</name>
<sequence>MARFFSLSLAAALVCQVAARTNIAVLEVGQGGVVRHTTSNSPKSTVEGVSSFWSSVHDVVNGKQRRRMQHSGMTLVPDLFNRADGGIVVGIMGNGVDLASMPTVAGIVEGASNDAIGHFHLSGQKGAELIERSSGEFVEDLDASLSAKVKELASKESNNSLESIAVRVENEASASVVDAAVARALKAVQKLASETGSTIVVHLVVEEEEGAARRRLTSRLLEDENENDNDNNDNENDNNENNENNNADGEDDDGAQQNSAYYSAGYYDSSGNWVSGYRTIYQIQLFNTNLWTSLGLLLILTYAIGLMVNMPLMPDTLLFGESAKMMGE</sequence>
<evidence type="ECO:0000256" key="2">
    <source>
        <dbReference type="SAM" id="Phobius"/>
    </source>
</evidence>
<evidence type="ECO:0000313" key="5">
    <source>
        <dbReference type="EMBL" id="CAD9348345.1"/>
    </source>
</evidence>
<feature type="signal peptide" evidence="3">
    <location>
        <begin position="1"/>
        <end position="19"/>
    </location>
</feature>
<dbReference type="EMBL" id="HBGN01031572">
    <property type="protein sequence ID" value="CAD9348345.1"/>
    <property type="molecule type" value="Transcribed_RNA"/>
</dbReference>
<protein>
    <submittedName>
        <fullName evidence="4">Uncharacterized protein</fullName>
    </submittedName>
</protein>
<dbReference type="EMBL" id="HBGN01031571">
    <property type="protein sequence ID" value="CAD9348344.1"/>
    <property type="molecule type" value="Transcribed_RNA"/>
</dbReference>
<dbReference type="AlphaFoldDB" id="A0A6U3U744"/>
<evidence type="ECO:0000256" key="1">
    <source>
        <dbReference type="SAM" id="MobiDB-lite"/>
    </source>
</evidence>
<reference evidence="4" key="1">
    <citation type="submission" date="2021-01" db="EMBL/GenBank/DDBJ databases">
        <authorList>
            <person name="Corre E."/>
            <person name="Pelletier E."/>
            <person name="Niang G."/>
            <person name="Scheremetjew M."/>
            <person name="Finn R."/>
            <person name="Kale V."/>
            <person name="Holt S."/>
            <person name="Cochrane G."/>
            <person name="Meng A."/>
            <person name="Brown T."/>
            <person name="Cohen L."/>
        </authorList>
    </citation>
    <scope>NUCLEOTIDE SEQUENCE</scope>
    <source>
        <strain evidence="4">Pop2</strain>
    </source>
</reference>
<accession>A0A6U3U744</accession>
<keyword evidence="3" id="KW-0732">Signal</keyword>
<feature type="transmembrane region" description="Helical" evidence="2">
    <location>
        <begin position="290"/>
        <end position="308"/>
    </location>
</feature>
<feature type="region of interest" description="Disordered" evidence="1">
    <location>
        <begin position="218"/>
        <end position="257"/>
    </location>
</feature>
<organism evidence="4">
    <name type="scientific">Ditylum brightwellii</name>
    <dbReference type="NCBI Taxonomy" id="49249"/>
    <lineage>
        <taxon>Eukaryota</taxon>
        <taxon>Sar</taxon>
        <taxon>Stramenopiles</taxon>
        <taxon>Ochrophyta</taxon>
        <taxon>Bacillariophyta</taxon>
        <taxon>Mediophyceae</taxon>
        <taxon>Lithodesmiophycidae</taxon>
        <taxon>Lithodesmiales</taxon>
        <taxon>Lithodesmiaceae</taxon>
        <taxon>Ditylum</taxon>
    </lineage>
</organism>
<gene>
    <name evidence="4" type="ORF">DBRI1063_LOCUS20365</name>
    <name evidence="5" type="ORF">DBRI1063_LOCUS20366</name>
</gene>
<feature type="chain" id="PRO_5036192009" evidence="3">
    <location>
        <begin position="20"/>
        <end position="328"/>
    </location>
</feature>
<keyword evidence="2" id="KW-1133">Transmembrane helix</keyword>
<feature type="compositionally biased region" description="Acidic residues" evidence="1">
    <location>
        <begin position="223"/>
        <end position="240"/>
    </location>
</feature>
<proteinExistence type="predicted"/>
<keyword evidence="2" id="KW-0812">Transmembrane</keyword>
<evidence type="ECO:0000256" key="3">
    <source>
        <dbReference type="SAM" id="SignalP"/>
    </source>
</evidence>